<dbReference type="EMBL" id="RYZZ01000007">
    <property type="protein sequence ID" value="RUQ29931.1"/>
    <property type="molecule type" value="Genomic_DNA"/>
</dbReference>
<dbReference type="RefSeq" id="WP_126863952.1">
    <property type="nucleotide sequence ID" value="NZ_JAUSTX010000001.1"/>
</dbReference>
<evidence type="ECO:0000313" key="1">
    <source>
        <dbReference type="EMBL" id="RUQ29931.1"/>
    </source>
</evidence>
<dbReference type="Proteomes" id="UP000267430">
    <property type="component" value="Unassembled WGS sequence"/>
</dbReference>
<dbReference type="OrthoDB" id="1683552at2"/>
<name>A0A3S1B7H9_9BACI</name>
<reference evidence="1 2" key="1">
    <citation type="submission" date="2018-12" db="EMBL/GenBank/DDBJ databases">
        <title>Bacillus chawlae sp. nov., Bacillus glennii sp. nov., and Bacillus saganii sp. nov. Isolated from the Vehicle Assembly Building at Kennedy Space Center where the Viking Spacecraft were Assembled.</title>
        <authorList>
            <person name="Seuylemezian A."/>
            <person name="Vaishampayan P."/>
        </authorList>
    </citation>
    <scope>NUCLEOTIDE SEQUENCE [LARGE SCALE GENOMIC DNA]</scope>
    <source>
        <strain evidence="1 2">L5</strain>
    </source>
</reference>
<comment type="caution">
    <text evidence="1">The sequence shown here is derived from an EMBL/GenBank/DDBJ whole genome shotgun (WGS) entry which is preliminary data.</text>
</comment>
<sequence>MTLCPLCNGLHNIHITCPNCNNEMEDTGKVMDYYDDYSPYEDTNTLKKVDGFPNSLKNGGCPHLLRCPSCGHDEVVLIKE</sequence>
<evidence type="ECO:0000313" key="2">
    <source>
        <dbReference type="Proteomes" id="UP000267430"/>
    </source>
</evidence>
<protein>
    <submittedName>
        <fullName evidence="1">Uncharacterized protein</fullName>
    </submittedName>
</protein>
<keyword evidence="2" id="KW-1185">Reference proteome</keyword>
<proteinExistence type="predicted"/>
<accession>A0A3S1B7H9</accession>
<dbReference type="AlphaFoldDB" id="A0A3S1B7H9"/>
<gene>
    <name evidence="1" type="ORF">ELQ35_06110</name>
</gene>
<organism evidence="1 2">
    <name type="scientific">Peribacillus cavernae</name>
    <dbReference type="NCBI Taxonomy" id="1674310"/>
    <lineage>
        <taxon>Bacteria</taxon>
        <taxon>Bacillati</taxon>
        <taxon>Bacillota</taxon>
        <taxon>Bacilli</taxon>
        <taxon>Bacillales</taxon>
        <taxon>Bacillaceae</taxon>
        <taxon>Peribacillus</taxon>
    </lineage>
</organism>